<dbReference type="EMBL" id="BAABHV010000010">
    <property type="protein sequence ID" value="GAA5056169.1"/>
    <property type="molecule type" value="Genomic_DNA"/>
</dbReference>
<dbReference type="InterPro" id="IPR052512">
    <property type="entry name" value="4CMD/NDH-1_regulator"/>
</dbReference>
<keyword evidence="3" id="KW-1185">Reference proteome</keyword>
<proteinExistence type="predicted"/>
<reference evidence="3" key="1">
    <citation type="journal article" date="2019" name="Int. J. Syst. Evol. Microbiol.">
        <title>The Global Catalogue of Microorganisms (GCM) 10K type strain sequencing project: providing services to taxonomists for standard genome sequencing and annotation.</title>
        <authorList>
            <consortium name="The Broad Institute Genomics Platform"/>
            <consortium name="The Broad Institute Genome Sequencing Center for Infectious Disease"/>
            <person name="Wu L."/>
            <person name="Ma J."/>
        </authorList>
    </citation>
    <scope>NUCLEOTIDE SEQUENCE [LARGE SCALE GENOMIC DNA]</scope>
    <source>
        <strain evidence="3">JCM 18014</strain>
    </source>
</reference>
<dbReference type="PANTHER" id="PTHR33570">
    <property type="entry name" value="4-CARBOXYMUCONOLACTONE DECARBOXYLASE FAMILY PROTEIN"/>
    <property type="match status" value="1"/>
</dbReference>
<dbReference type="Pfam" id="PF02627">
    <property type="entry name" value="CMD"/>
    <property type="match status" value="1"/>
</dbReference>
<organism evidence="2 3">
    <name type="scientific">Erythrobacter westpacificensis</name>
    <dbReference type="NCBI Taxonomy" id="1055231"/>
    <lineage>
        <taxon>Bacteria</taxon>
        <taxon>Pseudomonadati</taxon>
        <taxon>Pseudomonadota</taxon>
        <taxon>Alphaproteobacteria</taxon>
        <taxon>Sphingomonadales</taxon>
        <taxon>Erythrobacteraceae</taxon>
        <taxon>Erythrobacter/Porphyrobacter group</taxon>
        <taxon>Erythrobacter</taxon>
    </lineage>
</organism>
<accession>A0ABP9KCZ0</accession>
<evidence type="ECO:0000259" key="1">
    <source>
        <dbReference type="Pfam" id="PF02627"/>
    </source>
</evidence>
<name>A0ABP9KCZ0_9SPHN</name>
<comment type="caution">
    <text evidence="2">The sequence shown here is derived from an EMBL/GenBank/DDBJ whole genome shotgun (WGS) entry which is preliminary data.</text>
</comment>
<feature type="domain" description="Carboxymuconolactone decarboxylase-like" evidence="1">
    <location>
        <begin position="36"/>
        <end position="119"/>
    </location>
</feature>
<dbReference type="Gene3D" id="1.20.1290.10">
    <property type="entry name" value="AhpD-like"/>
    <property type="match status" value="1"/>
</dbReference>
<protein>
    <submittedName>
        <fullName evidence="2">Carboxymuconolactone decarboxylase family protein</fullName>
    </submittedName>
</protein>
<sequence>MDKDLFDKGMKIRREVLGDAYVDKATANPNPFNDPLQELVATYCWGWTWGREEELSRRDRSLINLAMISVLGRKHELKVHTRGALNNGLSREEIREVLLQVGIYAGIPAAVDSFRIVNEALAEIDAENDNAENPDG</sequence>
<evidence type="ECO:0000313" key="3">
    <source>
        <dbReference type="Proteomes" id="UP001500518"/>
    </source>
</evidence>
<dbReference type="PANTHER" id="PTHR33570:SF2">
    <property type="entry name" value="CARBOXYMUCONOLACTONE DECARBOXYLASE-LIKE DOMAIN-CONTAINING PROTEIN"/>
    <property type="match status" value="1"/>
</dbReference>
<dbReference type="SUPFAM" id="SSF69118">
    <property type="entry name" value="AhpD-like"/>
    <property type="match status" value="1"/>
</dbReference>
<evidence type="ECO:0000313" key="2">
    <source>
        <dbReference type="EMBL" id="GAA5056169.1"/>
    </source>
</evidence>
<gene>
    <name evidence="2" type="ORF">GCM10023208_20700</name>
</gene>
<dbReference type="InterPro" id="IPR003779">
    <property type="entry name" value="CMD-like"/>
</dbReference>
<dbReference type="Proteomes" id="UP001500518">
    <property type="component" value="Unassembled WGS sequence"/>
</dbReference>
<dbReference type="InterPro" id="IPR029032">
    <property type="entry name" value="AhpD-like"/>
</dbReference>
<dbReference type="RefSeq" id="WP_346033004.1">
    <property type="nucleotide sequence ID" value="NZ_BAABHV010000010.1"/>
</dbReference>